<organism evidence="4 5">
    <name type="scientific">Caulobacter hibisci</name>
    <dbReference type="NCBI Taxonomy" id="2035993"/>
    <lineage>
        <taxon>Bacteria</taxon>
        <taxon>Pseudomonadati</taxon>
        <taxon>Pseudomonadota</taxon>
        <taxon>Alphaproteobacteria</taxon>
        <taxon>Caulobacterales</taxon>
        <taxon>Caulobacteraceae</taxon>
        <taxon>Caulobacter</taxon>
    </lineage>
</organism>
<dbReference type="EMBL" id="JADWOX010000007">
    <property type="protein sequence ID" value="MBI1684396.1"/>
    <property type="molecule type" value="Genomic_DNA"/>
</dbReference>
<dbReference type="Gene3D" id="3.30.70.360">
    <property type="match status" value="1"/>
</dbReference>
<dbReference type="NCBIfam" id="NF005602">
    <property type="entry name" value="PRK07338.1"/>
    <property type="match status" value="1"/>
</dbReference>
<dbReference type="SUPFAM" id="SSF55031">
    <property type="entry name" value="Bacterial exopeptidase dimerisation domain"/>
    <property type="match status" value="1"/>
</dbReference>
<accession>A0ABS0SY86</accession>
<feature type="domain" description="Peptidase M20 dimerisation" evidence="3">
    <location>
        <begin position="202"/>
        <end position="299"/>
    </location>
</feature>
<gene>
    <name evidence="4" type="ORF">I4Q42_12030</name>
</gene>
<dbReference type="GO" id="GO:0016787">
    <property type="term" value="F:hydrolase activity"/>
    <property type="evidence" value="ECO:0007669"/>
    <property type="project" value="UniProtKB-KW"/>
</dbReference>
<evidence type="ECO:0000259" key="3">
    <source>
        <dbReference type="Pfam" id="PF07687"/>
    </source>
</evidence>
<dbReference type="InterPro" id="IPR050072">
    <property type="entry name" value="Peptidase_M20A"/>
</dbReference>
<evidence type="ECO:0000313" key="5">
    <source>
        <dbReference type="Proteomes" id="UP000639859"/>
    </source>
</evidence>
<proteinExistence type="predicted"/>
<comment type="caution">
    <text evidence="4">The sequence shown here is derived from an EMBL/GenBank/DDBJ whole genome shotgun (WGS) entry which is preliminary data.</text>
</comment>
<dbReference type="InterPro" id="IPR002933">
    <property type="entry name" value="Peptidase_M20"/>
</dbReference>
<keyword evidence="1" id="KW-0479">Metal-binding</keyword>
<dbReference type="Proteomes" id="UP000639859">
    <property type="component" value="Unassembled WGS sequence"/>
</dbReference>
<evidence type="ECO:0000256" key="1">
    <source>
        <dbReference type="ARBA" id="ARBA00022723"/>
    </source>
</evidence>
<evidence type="ECO:0000313" key="4">
    <source>
        <dbReference type="EMBL" id="MBI1684396.1"/>
    </source>
</evidence>
<dbReference type="Pfam" id="PF07687">
    <property type="entry name" value="M20_dimer"/>
    <property type="match status" value="1"/>
</dbReference>
<dbReference type="SUPFAM" id="SSF53187">
    <property type="entry name" value="Zn-dependent exopeptidases"/>
    <property type="match status" value="1"/>
</dbReference>
<dbReference type="RefSeq" id="WP_198576311.1">
    <property type="nucleotide sequence ID" value="NZ_JADWOX010000007.1"/>
</dbReference>
<dbReference type="Pfam" id="PF01546">
    <property type="entry name" value="Peptidase_M20"/>
    <property type="match status" value="1"/>
</dbReference>
<dbReference type="Gene3D" id="3.40.630.10">
    <property type="entry name" value="Zn peptidases"/>
    <property type="match status" value="1"/>
</dbReference>
<protein>
    <submittedName>
        <fullName evidence="4">Hydrolase</fullName>
    </submittedName>
</protein>
<dbReference type="CDD" id="cd03885">
    <property type="entry name" value="M20_CPDG2"/>
    <property type="match status" value="1"/>
</dbReference>
<reference evidence="4 5" key="1">
    <citation type="submission" date="2020-11" db="EMBL/GenBank/DDBJ databases">
        <title>genome sequence of strain KACC 18849.</title>
        <authorList>
            <person name="Gao J."/>
            <person name="Zhang X."/>
        </authorList>
    </citation>
    <scope>NUCLEOTIDE SEQUENCE [LARGE SCALE GENOMIC DNA]</scope>
    <source>
        <strain evidence="4 5">KACC 18849</strain>
    </source>
</reference>
<keyword evidence="5" id="KW-1185">Reference proteome</keyword>
<dbReference type="InterPro" id="IPR011650">
    <property type="entry name" value="Peptidase_M20_dimer"/>
</dbReference>
<name>A0ABS0SY86_9CAUL</name>
<evidence type="ECO:0000256" key="2">
    <source>
        <dbReference type="ARBA" id="ARBA00022801"/>
    </source>
</evidence>
<dbReference type="PANTHER" id="PTHR43808:SF9">
    <property type="entry name" value="BLL0789 PROTEIN"/>
    <property type="match status" value="1"/>
</dbReference>
<keyword evidence="2 4" id="KW-0378">Hydrolase</keyword>
<dbReference type="PANTHER" id="PTHR43808">
    <property type="entry name" value="ACETYLORNITHINE DEACETYLASE"/>
    <property type="match status" value="1"/>
</dbReference>
<dbReference type="InterPro" id="IPR036264">
    <property type="entry name" value="Bact_exopeptidase_dim_dom"/>
</dbReference>
<sequence length="420" mass="44039">MRIYDEDRAVLGSLAADGPRMIDRAVAWCAINSGSRHLAGLERQRQVLVEAFSMLPAAPAEIPLTASPEIAADGRQVEQTHPPAIALVVRPEAKVQVVLTGHYDTVYPETSAFQTVSTRADGALHGPGIADMKGGISVMLAALEAFERHPKASNLGYRVLLSPDEEIGSIASAPVLADFARLGHVGLTYEPALADGALASVRKGSGNFHVVVHGRAAHAGRDFASGRNAVMEAARLAQALHALNGRREGVTLNIAKIDGGSPLNMVPDIAVLRFNVRFPSAADAAWLEGEIAEIVASTKSDGLHAHLHGRITRGAKPFNAAQEKLFGAVRDVGALLGQDIAWKPSGGVCEGNNLFASGLPNIDSLGVRGGDIHSEAEHAWPASFVERAQLSALTLINLASGDIDAQAIRAAMAVAVPETL</sequence>